<proteinExistence type="predicted"/>
<gene>
    <name evidence="2" type="ORF">LOD99_13286</name>
</gene>
<dbReference type="Pfam" id="PF16087">
    <property type="entry name" value="DUF4817"/>
    <property type="match status" value="1"/>
</dbReference>
<accession>A0AAV7KNP0</accession>
<dbReference type="EMBL" id="JAKMXF010000011">
    <property type="protein sequence ID" value="KAI6661414.1"/>
    <property type="molecule type" value="Genomic_DNA"/>
</dbReference>
<sequence>MTRLKLEGRTNVLKWYYKNHGSIVTTQRRFRRFYNSRTAPIPDTIKNIVKRRLSRELELSRTTVRRILEYDLNLFSYMIQVLQKQSIVQKEKRLTLAKLIVAKVEKEEIGIGNIDWSDGAHFHLTGYVNKQNMRI</sequence>
<evidence type="ECO:0000313" key="2">
    <source>
        <dbReference type="EMBL" id="KAI6661414.1"/>
    </source>
</evidence>
<evidence type="ECO:0000313" key="3">
    <source>
        <dbReference type="Proteomes" id="UP001165289"/>
    </source>
</evidence>
<dbReference type="Proteomes" id="UP001165289">
    <property type="component" value="Unassembled WGS sequence"/>
</dbReference>
<keyword evidence="3" id="KW-1185">Reference proteome</keyword>
<feature type="domain" description="DUF4817" evidence="1">
    <location>
        <begin position="6"/>
        <end position="51"/>
    </location>
</feature>
<organism evidence="2 3">
    <name type="scientific">Oopsacas minuta</name>
    <dbReference type="NCBI Taxonomy" id="111878"/>
    <lineage>
        <taxon>Eukaryota</taxon>
        <taxon>Metazoa</taxon>
        <taxon>Porifera</taxon>
        <taxon>Hexactinellida</taxon>
        <taxon>Hexasterophora</taxon>
        <taxon>Lyssacinosida</taxon>
        <taxon>Leucopsacidae</taxon>
        <taxon>Oopsacas</taxon>
    </lineage>
</organism>
<reference evidence="2 3" key="1">
    <citation type="journal article" date="2023" name="BMC Biol.">
        <title>The compact genome of the sponge Oopsacas minuta (Hexactinellida) is lacking key metazoan core genes.</title>
        <authorList>
            <person name="Santini S."/>
            <person name="Schenkelaars Q."/>
            <person name="Jourda C."/>
            <person name="Duchesne M."/>
            <person name="Belahbib H."/>
            <person name="Rocher C."/>
            <person name="Selva M."/>
            <person name="Riesgo A."/>
            <person name="Vervoort M."/>
            <person name="Leys S.P."/>
            <person name="Kodjabachian L."/>
            <person name="Le Bivic A."/>
            <person name="Borchiellini C."/>
            <person name="Claverie J.M."/>
            <person name="Renard E."/>
        </authorList>
    </citation>
    <scope>NUCLEOTIDE SEQUENCE [LARGE SCALE GENOMIC DNA]</scope>
    <source>
        <strain evidence="2">SPO-2</strain>
    </source>
</reference>
<comment type="caution">
    <text evidence="2">The sequence shown here is derived from an EMBL/GenBank/DDBJ whole genome shotgun (WGS) entry which is preliminary data.</text>
</comment>
<name>A0AAV7KNP0_9METZ</name>
<evidence type="ECO:0000259" key="1">
    <source>
        <dbReference type="Pfam" id="PF16087"/>
    </source>
</evidence>
<protein>
    <recommendedName>
        <fullName evidence="1">DUF4817 domain-containing protein</fullName>
    </recommendedName>
</protein>
<dbReference type="AlphaFoldDB" id="A0AAV7KNP0"/>
<dbReference type="InterPro" id="IPR032135">
    <property type="entry name" value="DUF4817"/>
</dbReference>